<dbReference type="GO" id="GO:0005261">
    <property type="term" value="F:monoatomic cation channel activity"/>
    <property type="evidence" value="ECO:0007669"/>
    <property type="project" value="InterPro"/>
</dbReference>
<dbReference type="PANTHER" id="PTHR46141">
    <property type="entry name" value="SODIUM LEAK CHANNEL NON-SELECTIVE PROTEIN"/>
    <property type="match status" value="1"/>
</dbReference>
<gene>
    <name evidence="6" type="ORF">DILT_LOCUS1306</name>
</gene>
<dbReference type="InterPro" id="IPR028823">
    <property type="entry name" value="NALCN"/>
</dbReference>
<dbReference type="InterPro" id="IPR005821">
    <property type="entry name" value="Ion_trans_dom"/>
</dbReference>
<feature type="domain" description="Ion transport" evidence="5">
    <location>
        <begin position="2"/>
        <end position="97"/>
    </location>
</feature>
<name>A0A3P6PQP4_DIBLA</name>
<keyword evidence="7" id="KW-1185">Reference proteome</keyword>
<dbReference type="InterPro" id="IPR027359">
    <property type="entry name" value="Volt_channel_dom_sf"/>
</dbReference>
<evidence type="ECO:0000256" key="2">
    <source>
        <dbReference type="ARBA" id="ARBA00022692"/>
    </source>
</evidence>
<dbReference type="Pfam" id="PF00520">
    <property type="entry name" value="Ion_trans"/>
    <property type="match status" value="1"/>
</dbReference>
<dbReference type="GO" id="GO:0005886">
    <property type="term" value="C:plasma membrane"/>
    <property type="evidence" value="ECO:0007669"/>
    <property type="project" value="TreeGrafter"/>
</dbReference>
<keyword evidence="4" id="KW-0472">Membrane</keyword>
<dbReference type="EMBL" id="UYRU01008354">
    <property type="protein sequence ID" value="VDK42156.1"/>
    <property type="molecule type" value="Genomic_DNA"/>
</dbReference>
<protein>
    <recommendedName>
        <fullName evidence="5">Ion transport domain-containing protein</fullName>
    </recommendedName>
</protein>
<keyword evidence="2" id="KW-0812">Transmembrane</keyword>
<sequence length="100" mass="11350">MTIEITLKILADGFIFTPNALLKDFGGFLDLFTYTLSLVFVSYLMRVEKLGPSSAGQLLLVLRCLRPLRIFCLVPQMRRVVYELVRGFREILMASSVSLC</sequence>
<organism evidence="6 7">
    <name type="scientific">Dibothriocephalus latus</name>
    <name type="common">Fish tapeworm</name>
    <name type="synonym">Diphyllobothrium latum</name>
    <dbReference type="NCBI Taxonomy" id="60516"/>
    <lineage>
        <taxon>Eukaryota</taxon>
        <taxon>Metazoa</taxon>
        <taxon>Spiralia</taxon>
        <taxon>Lophotrochozoa</taxon>
        <taxon>Platyhelminthes</taxon>
        <taxon>Cestoda</taxon>
        <taxon>Eucestoda</taxon>
        <taxon>Diphyllobothriidea</taxon>
        <taxon>Diphyllobothriidae</taxon>
        <taxon>Dibothriocephalus</taxon>
    </lineage>
</organism>
<dbReference type="GO" id="GO:0032224">
    <property type="term" value="P:positive regulation of synaptic transmission, cholinergic"/>
    <property type="evidence" value="ECO:0007669"/>
    <property type="project" value="TreeGrafter"/>
</dbReference>
<evidence type="ECO:0000256" key="4">
    <source>
        <dbReference type="ARBA" id="ARBA00023136"/>
    </source>
</evidence>
<accession>A0A3P6PQP4</accession>
<keyword evidence="3" id="KW-1133">Transmembrane helix</keyword>
<evidence type="ECO:0000313" key="6">
    <source>
        <dbReference type="EMBL" id="VDK42156.1"/>
    </source>
</evidence>
<reference evidence="6 7" key="1">
    <citation type="submission" date="2018-11" db="EMBL/GenBank/DDBJ databases">
        <authorList>
            <consortium name="Pathogen Informatics"/>
        </authorList>
    </citation>
    <scope>NUCLEOTIDE SEQUENCE [LARGE SCALE GENOMIC DNA]</scope>
</reference>
<evidence type="ECO:0000256" key="3">
    <source>
        <dbReference type="ARBA" id="ARBA00022989"/>
    </source>
</evidence>
<comment type="subcellular location">
    <subcellularLocation>
        <location evidence="1">Membrane</location>
        <topology evidence="1">Multi-pass membrane protein</topology>
    </subcellularLocation>
</comment>
<proteinExistence type="predicted"/>
<dbReference type="PANTHER" id="PTHR46141:SF1">
    <property type="entry name" value="SODIUM LEAK CHANNEL NALCN"/>
    <property type="match status" value="1"/>
</dbReference>
<dbReference type="Proteomes" id="UP000281553">
    <property type="component" value="Unassembled WGS sequence"/>
</dbReference>
<evidence type="ECO:0000256" key="1">
    <source>
        <dbReference type="ARBA" id="ARBA00004141"/>
    </source>
</evidence>
<evidence type="ECO:0000313" key="7">
    <source>
        <dbReference type="Proteomes" id="UP000281553"/>
    </source>
</evidence>
<dbReference type="Gene3D" id="1.20.120.350">
    <property type="entry name" value="Voltage-gated potassium channels. Chain C"/>
    <property type="match status" value="1"/>
</dbReference>
<dbReference type="AlphaFoldDB" id="A0A3P6PQP4"/>
<dbReference type="GO" id="GO:0032230">
    <property type="term" value="P:positive regulation of synaptic transmission, GABAergic"/>
    <property type="evidence" value="ECO:0007669"/>
    <property type="project" value="TreeGrafter"/>
</dbReference>
<evidence type="ECO:0000259" key="5">
    <source>
        <dbReference type="Pfam" id="PF00520"/>
    </source>
</evidence>
<dbReference type="OrthoDB" id="10069766at2759"/>